<proteinExistence type="inferred from homology"/>
<dbReference type="EMBL" id="SOJT01000156">
    <property type="protein sequence ID" value="TET28009.1"/>
    <property type="molecule type" value="Genomic_DNA"/>
</dbReference>
<evidence type="ECO:0000313" key="10">
    <source>
        <dbReference type="EMBL" id="TET28009.1"/>
    </source>
</evidence>
<evidence type="ECO:0000256" key="6">
    <source>
        <dbReference type="RuleBase" id="RU004432"/>
    </source>
</evidence>
<dbReference type="CDD" id="cd00009">
    <property type="entry name" value="AAA"/>
    <property type="match status" value="1"/>
</dbReference>
<dbReference type="Gene3D" id="1.10.8.60">
    <property type="match status" value="2"/>
</dbReference>
<feature type="domain" description="UVR" evidence="8">
    <location>
        <begin position="417"/>
        <end position="452"/>
    </location>
</feature>
<keyword evidence="4 6" id="KW-0143">Chaperone</keyword>
<dbReference type="InterPro" id="IPR001943">
    <property type="entry name" value="UVR_dom"/>
</dbReference>
<protein>
    <submittedName>
        <fullName evidence="10">ATP-dependent Clp protease ATP-binding subunit</fullName>
    </submittedName>
</protein>
<evidence type="ECO:0000256" key="1">
    <source>
        <dbReference type="ARBA" id="ARBA00022737"/>
    </source>
</evidence>
<name>A0A523TDL1_UNCAE</name>
<dbReference type="InterPro" id="IPR004176">
    <property type="entry name" value="Clp_R_N"/>
</dbReference>
<dbReference type="Gene3D" id="4.10.860.10">
    <property type="entry name" value="UVR domain"/>
    <property type="match status" value="1"/>
</dbReference>
<dbReference type="InterPro" id="IPR001270">
    <property type="entry name" value="ClpA/B"/>
</dbReference>
<dbReference type="InterPro" id="IPR036628">
    <property type="entry name" value="Clp_N_dom_sf"/>
</dbReference>
<comment type="caution">
    <text evidence="10">The sequence shown here is derived from an EMBL/GenBank/DDBJ whole genome shotgun (WGS) entry which is preliminary data.</text>
</comment>
<dbReference type="Gene3D" id="1.10.1780.10">
    <property type="entry name" value="Clp, N-terminal domain"/>
    <property type="match status" value="1"/>
</dbReference>
<dbReference type="FunFam" id="3.40.50.300:FF:000025">
    <property type="entry name" value="ATP-dependent Clp protease subunit"/>
    <property type="match status" value="1"/>
</dbReference>
<dbReference type="PANTHER" id="PTHR11638">
    <property type="entry name" value="ATP-DEPENDENT CLP PROTEASE"/>
    <property type="match status" value="1"/>
</dbReference>
<dbReference type="PROSITE" id="PS51903">
    <property type="entry name" value="CLP_R"/>
    <property type="match status" value="1"/>
</dbReference>
<keyword evidence="1 5" id="KW-0677">Repeat</keyword>
<keyword evidence="7" id="KW-0175">Coiled coil</keyword>
<dbReference type="Pfam" id="PF07724">
    <property type="entry name" value="AAA_2"/>
    <property type="match status" value="1"/>
</dbReference>
<sequence length="817" mass="91368">MFNRFTERARRVILLAREEAKRLDHDYLGTEHILLGLIREGEGVGATVLQELGIDLAHVREEVEKAVGRGGGGLFLGQIPFTPRAKKVLELAVTEAKNLGHNYVGTEHILLGLIREEEGVAAQILTTLGADLEKVRQQAINLLGGGPKAISPSPVASTTTPTLDRFGRDLTQSARNSELDPVIGRQKEIERVIQILSRRTKNNPVLIGEAGVGKTAIAEGLAQKIVDGTAPEPLLNKRLITIELGGVVAGTKYRGEFEKRMERILSEIRKARNIILFVDEIHTLVGAGAAEGAIDASNILKPALSRGELQCIGATTLNEYRKYIERDEALERRFQPVMVNEPTVKETVEILKGLRDRYEAFHRVRITDEAVVAAVRLSYRYIQGRFLPDKAIDVMDEGAARVRLRSSARPDALKNMEEELEQVSKEKEAAVKGQEFEKAASFRDKEKRLKQVLAEKRAQWQADMSKKGEKQEVTEKDVAYIVSSWTNVPLRDLTETESKRLLRMEEALHERMVGQDEAVKALSQSIRRAQAGIKNIKRPIGVFMFMGPTGVGKTELARSLAEFLFGDEDAMIRLDMSEYMEKFTVSRLTGAPPGYVGYEEGGELTEKVRRRPYSVILLDEIEKAHPDVFNILLQIMEDGRLADNLGHTVDFRNAVLIMTSNLGAEQIASGASVGFQAGKGGSMPYEEMKNRVLSELKHQFRPEFLNRLDEVIVFHALSRENIKKIVGLMLDEMEKLIEEKEIELEVTEEAKDLIAQEGYDPDFGARPLRRAIQRLIENALSEDILQGKFKAGDKVVASIKDGKLVFSKKKRKRNKES</sequence>
<dbReference type="PROSITE" id="PS50151">
    <property type="entry name" value="UVR"/>
    <property type="match status" value="1"/>
</dbReference>
<feature type="domain" description="Clp R" evidence="9">
    <location>
        <begin position="2"/>
        <end position="145"/>
    </location>
</feature>
<dbReference type="PROSITE" id="PS00870">
    <property type="entry name" value="CLPAB_1"/>
    <property type="match status" value="1"/>
</dbReference>
<dbReference type="SUPFAM" id="SSF81923">
    <property type="entry name" value="Double Clp-N motif"/>
    <property type="match status" value="1"/>
</dbReference>
<evidence type="ECO:0000313" key="11">
    <source>
        <dbReference type="Proteomes" id="UP000316517"/>
    </source>
</evidence>
<evidence type="ECO:0000259" key="9">
    <source>
        <dbReference type="PROSITE" id="PS51903"/>
    </source>
</evidence>
<keyword evidence="10" id="KW-0378">Hydrolase</keyword>
<dbReference type="SUPFAM" id="SSF52540">
    <property type="entry name" value="P-loop containing nucleoside triphosphate hydrolases"/>
    <property type="match status" value="2"/>
</dbReference>
<dbReference type="PROSITE" id="PS00871">
    <property type="entry name" value="CLPAB_2"/>
    <property type="match status" value="1"/>
</dbReference>
<evidence type="ECO:0000256" key="3">
    <source>
        <dbReference type="ARBA" id="ARBA00022840"/>
    </source>
</evidence>
<dbReference type="FunFam" id="3.40.50.300:FF:000010">
    <property type="entry name" value="Chaperone clpB 1, putative"/>
    <property type="match status" value="1"/>
</dbReference>
<evidence type="ECO:0000256" key="5">
    <source>
        <dbReference type="PROSITE-ProRule" id="PRU01251"/>
    </source>
</evidence>
<dbReference type="GO" id="GO:0016887">
    <property type="term" value="F:ATP hydrolysis activity"/>
    <property type="evidence" value="ECO:0007669"/>
    <property type="project" value="InterPro"/>
</dbReference>
<dbReference type="InterPro" id="IPR003959">
    <property type="entry name" value="ATPase_AAA_core"/>
</dbReference>
<dbReference type="InterPro" id="IPR019489">
    <property type="entry name" value="Clp_ATPase_C"/>
</dbReference>
<dbReference type="InterPro" id="IPR018368">
    <property type="entry name" value="ClpA/B_CS1"/>
</dbReference>
<dbReference type="GO" id="GO:0034605">
    <property type="term" value="P:cellular response to heat"/>
    <property type="evidence" value="ECO:0007669"/>
    <property type="project" value="TreeGrafter"/>
</dbReference>
<evidence type="ECO:0000256" key="7">
    <source>
        <dbReference type="SAM" id="Coils"/>
    </source>
</evidence>
<dbReference type="GO" id="GO:0006508">
    <property type="term" value="P:proteolysis"/>
    <property type="evidence" value="ECO:0007669"/>
    <property type="project" value="UniProtKB-KW"/>
</dbReference>
<dbReference type="GO" id="GO:0005737">
    <property type="term" value="C:cytoplasm"/>
    <property type="evidence" value="ECO:0007669"/>
    <property type="project" value="TreeGrafter"/>
</dbReference>
<dbReference type="GO" id="GO:0008233">
    <property type="term" value="F:peptidase activity"/>
    <property type="evidence" value="ECO:0007669"/>
    <property type="project" value="UniProtKB-KW"/>
</dbReference>
<dbReference type="Gene3D" id="3.40.50.300">
    <property type="entry name" value="P-loop containing nucleotide triphosphate hydrolases"/>
    <property type="match status" value="2"/>
</dbReference>
<keyword evidence="10" id="KW-0645">Protease</keyword>
<comment type="similarity">
    <text evidence="6">Belongs to the ClpA/ClpB family.</text>
</comment>
<dbReference type="PANTHER" id="PTHR11638:SF18">
    <property type="entry name" value="HEAT SHOCK PROTEIN 104"/>
    <property type="match status" value="1"/>
</dbReference>
<dbReference type="Pfam" id="PF17871">
    <property type="entry name" value="AAA_lid_9"/>
    <property type="match status" value="1"/>
</dbReference>
<dbReference type="Proteomes" id="UP000316517">
    <property type="component" value="Unassembled WGS sequence"/>
</dbReference>
<reference evidence="10 11" key="1">
    <citation type="submission" date="2019-03" db="EMBL/GenBank/DDBJ databases">
        <title>Metabolic potential of uncultured bacteria and archaea associated with petroleum seepage in deep-sea sediments.</title>
        <authorList>
            <person name="Dong X."/>
            <person name="Hubert C."/>
        </authorList>
    </citation>
    <scope>NUCLEOTIDE SEQUENCE [LARGE SCALE GENOMIC DNA]</scope>
    <source>
        <strain evidence="10">E44_bin3</strain>
    </source>
</reference>
<evidence type="ECO:0000256" key="4">
    <source>
        <dbReference type="ARBA" id="ARBA00023186"/>
    </source>
</evidence>
<dbReference type="InterPro" id="IPR050130">
    <property type="entry name" value="ClpA_ClpB"/>
</dbReference>
<evidence type="ECO:0000256" key="2">
    <source>
        <dbReference type="ARBA" id="ARBA00022741"/>
    </source>
</evidence>
<dbReference type="InterPro" id="IPR028299">
    <property type="entry name" value="ClpA/B_CS2"/>
</dbReference>
<keyword evidence="2 6" id="KW-0547">Nucleotide-binding</keyword>
<dbReference type="Pfam" id="PF00004">
    <property type="entry name" value="AAA"/>
    <property type="match status" value="1"/>
</dbReference>
<evidence type="ECO:0000259" key="8">
    <source>
        <dbReference type="PROSITE" id="PS50151"/>
    </source>
</evidence>
<organism evidence="10 11">
    <name type="scientific">Aerophobetes bacterium</name>
    <dbReference type="NCBI Taxonomy" id="2030807"/>
    <lineage>
        <taxon>Bacteria</taxon>
        <taxon>Candidatus Aerophobota</taxon>
    </lineage>
</organism>
<dbReference type="PRINTS" id="PR00300">
    <property type="entry name" value="CLPPROTEASEA"/>
</dbReference>
<dbReference type="FunFam" id="1.10.8.60:FF:000017">
    <property type="entry name" value="ATP-dependent chaperone ClpB"/>
    <property type="match status" value="1"/>
</dbReference>
<dbReference type="GO" id="GO:0005524">
    <property type="term" value="F:ATP binding"/>
    <property type="evidence" value="ECO:0007669"/>
    <property type="project" value="UniProtKB-KW"/>
</dbReference>
<keyword evidence="3 6" id="KW-0067">ATP-binding</keyword>
<dbReference type="SMART" id="SM01086">
    <property type="entry name" value="ClpB_D2-small"/>
    <property type="match status" value="1"/>
</dbReference>
<dbReference type="SMART" id="SM00382">
    <property type="entry name" value="AAA"/>
    <property type="match status" value="2"/>
</dbReference>
<dbReference type="Pfam" id="PF10431">
    <property type="entry name" value="ClpB_D2-small"/>
    <property type="match status" value="1"/>
</dbReference>
<feature type="coiled-coil region" evidence="7">
    <location>
        <begin position="730"/>
        <end position="757"/>
    </location>
</feature>
<dbReference type="InterPro" id="IPR027417">
    <property type="entry name" value="P-loop_NTPase"/>
</dbReference>
<dbReference type="AlphaFoldDB" id="A0A523TDL1"/>
<accession>A0A523TDL1</accession>
<gene>
    <name evidence="10" type="ORF">E3J68_03545</name>
</gene>
<dbReference type="Pfam" id="PF02861">
    <property type="entry name" value="Clp_N"/>
    <property type="match status" value="1"/>
</dbReference>
<dbReference type="InterPro" id="IPR041546">
    <property type="entry name" value="ClpA/ClpB_AAA_lid"/>
</dbReference>
<dbReference type="CDD" id="cd19499">
    <property type="entry name" value="RecA-like_ClpB_Hsp104-like"/>
    <property type="match status" value="1"/>
</dbReference>
<dbReference type="InterPro" id="IPR003593">
    <property type="entry name" value="AAA+_ATPase"/>
</dbReference>